<dbReference type="GO" id="GO:0016787">
    <property type="term" value="F:hydrolase activity"/>
    <property type="evidence" value="ECO:0007669"/>
    <property type="project" value="UniProtKB-KW"/>
</dbReference>
<proteinExistence type="predicted"/>
<keyword evidence="1" id="KW-0378">Hydrolase</keyword>
<sequence length="85" mass="10071">MVNLDYVSVPCDAEDFGTLFENAINFTFEENISLTKQLLRKIGDTDDKFEISEWKRALDIFKRIAEKYRTKYNRPPGSGHYLRKY</sequence>
<protein>
    <submittedName>
        <fullName evidence="1">P-loop containing nucleoside triphosphate hydrolase protein</fullName>
    </submittedName>
</protein>
<dbReference type="Proteomes" id="UP000615446">
    <property type="component" value="Unassembled WGS sequence"/>
</dbReference>
<evidence type="ECO:0000313" key="2">
    <source>
        <dbReference type="Proteomes" id="UP000615446"/>
    </source>
</evidence>
<name>A0A8H3M0R9_9GLOM</name>
<evidence type="ECO:0000313" key="1">
    <source>
        <dbReference type="EMBL" id="GES95536.1"/>
    </source>
</evidence>
<reference evidence="1" key="1">
    <citation type="submission" date="2019-10" db="EMBL/GenBank/DDBJ databases">
        <title>Conservation and host-specific expression of non-tandemly repeated heterogenous ribosome RNA gene in arbuscular mycorrhizal fungi.</title>
        <authorList>
            <person name="Maeda T."/>
            <person name="Kobayashi Y."/>
            <person name="Nakagawa T."/>
            <person name="Ezawa T."/>
            <person name="Yamaguchi K."/>
            <person name="Bino T."/>
            <person name="Nishimoto Y."/>
            <person name="Shigenobu S."/>
            <person name="Kawaguchi M."/>
        </authorList>
    </citation>
    <scope>NUCLEOTIDE SEQUENCE</scope>
    <source>
        <strain evidence="1">HR1</strain>
    </source>
</reference>
<comment type="caution">
    <text evidence="1">The sequence shown here is derived from an EMBL/GenBank/DDBJ whole genome shotgun (WGS) entry which is preliminary data.</text>
</comment>
<dbReference type="OrthoDB" id="2333074at2759"/>
<accession>A0A8H3M0R9</accession>
<gene>
    <name evidence="1" type="ORF">RCL2_002219800</name>
</gene>
<dbReference type="EMBL" id="BLAL01000242">
    <property type="protein sequence ID" value="GES95536.1"/>
    <property type="molecule type" value="Genomic_DNA"/>
</dbReference>
<organism evidence="1 2">
    <name type="scientific">Rhizophagus clarus</name>
    <dbReference type="NCBI Taxonomy" id="94130"/>
    <lineage>
        <taxon>Eukaryota</taxon>
        <taxon>Fungi</taxon>
        <taxon>Fungi incertae sedis</taxon>
        <taxon>Mucoromycota</taxon>
        <taxon>Glomeromycotina</taxon>
        <taxon>Glomeromycetes</taxon>
        <taxon>Glomerales</taxon>
        <taxon>Glomeraceae</taxon>
        <taxon>Rhizophagus</taxon>
    </lineage>
</organism>
<dbReference type="AlphaFoldDB" id="A0A8H3M0R9"/>